<accession>A0A6B8RMK8</accession>
<evidence type="ECO:0000256" key="2">
    <source>
        <dbReference type="ARBA" id="ARBA00022833"/>
    </source>
</evidence>
<keyword evidence="2" id="KW-0862">Zinc</keyword>
<keyword evidence="1" id="KW-0378">Hydrolase</keyword>
<protein>
    <submittedName>
        <fullName evidence="7">Ribonuclease Z</fullName>
    </submittedName>
</protein>
<evidence type="ECO:0000256" key="4">
    <source>
        <dbReference type="ARBA" id="ARBA00034301"/>
    </source>
</evidence>
<feature type="domain" description="Metallo-beta-lactamase" evidence="6">
    <location>
        <begin position="19"/>
        <end position="220"/>
    </location>
</feature>
<dbReference type="GO" id="GO:0046872">
    <property type="term" value="F:metal ion binding"/>
    <property type="evidence" value="ECO:0007669"/>
    <property type="project" value="UniProtKB-KW"/>
</dbReference>
<dbReference type="Gene3D" id="3.60.15.10">
    <property type="entry name" value="Ribonuclease Z/Hydroxyacylglutathione hydrolase-like"/>
    <property type="match status" value="1"/>
</dbReference>
<organism evidence="7 8">
    <name type="scientific">Paenibacillus psychroresistens</name>
    <dbReference type="NCBI Taxonomy" id="1778678"/>
    <lineage>
        <taxon>Bacteria</taxon>
        <taxon>Bacillati</taxon>
        <taxon>Bacillota</taxon>
        <taxon>Bacilli</taxon>
        <taxon>Bacillales</taxon>
        <taxon>Paenibacillaceae</taxon>
        <taxon>Paenibacillus</taxon>
    </lineage>
</organism>
<keyword evidence="1" id="KW-0255">Endonuclease</keyword>
<dbReference type="InterPro" id="IPR036866">
    <property type="entry name" value="RibonucZ/Hydroxyglut_hydro"/>
</dbReference>
<evidence type="ECO:0000256" key="3">
    <source>
        <dbReference type="ARBA" id="ARBA00034221"/>
    </source>
</evidence>
<comment type="function">
    <text evidence="4">Counteracts the endogenous Pycsar antiviral defense system. Phosphodiesterase that enables metal-dependent hydrolysis of host cyclic nucleotide Pycsar defense signals such as cCMP and cUMP.</text>
</comment>
<evidence type="ECO:0000256" key="1">
    <source>
        <dbReference type="ARBA" id="ARBA00022759"/>
    </source>
</evidence>
<sequence>MSLTVQMLGTGWAFSKKYNNTNALVQYKGYNLLLDCGFTAPAALHELNIKPYQIDGVFITHLHADHIGGLEEYAFQMMYTYKKKPVLFIPTTLRQAIWDYSLRGGLENPGENITSLEDYFDVHEIPVGVRTEIASGFTLETFLTKHIPDKPSYAVLLNDHFFYSGDTCFDLKLLNTLFYQRNCTAIFHDCQLFNPETVHATLDDLLTLPLEMQKIIYLMHYGDNMENFTDKIGQMTFAKKHQLYSFPLEEKSIY</sequence>
<dbReference type="OrthoDB" id="9803916at2"/>
<comment type="catalytic activity">
    <reaction evidence="5">
        <text>3',5'-cyclic UMP + H2O = UMP + H(+)</text>
        <dbReference type="Rhea" id="RHEA:70575"/>
        <dbReference type="ChEBI" id="CHEBI:15377"/>
        <dbReference type="ChEBI" id="CHEBI:15378"/>
        <dbReference type="ChEBI" id="CHEBI:57865"/>
        <dbReference type="ChEBI" id="CHEBI:184387"/>
    </reaction>
    <physiologicalReaction direction="left-to-right" evidence="5">
        <dbReference type="Rhea" id="RHEA:70576"/>
    </physiologicalReaction>
</comment>
<dbReference type="GO" id="GO:0042781">
    <property type="term" value="F:3'-tRNA processing endoribonuclease activity"/>
    <property type="evidence" value="ECO:0007669"/>
    <property type="project" value="TreeGrafter"/>
</dbReference>
<reference evidence="8" key="1">
    <citation type="submission" date="2018-11" db="EMBL/GenBank/DDBJ databases">
        <title>Complete genome sequence of Paenibacillus sp. ML311-T8.</title>
        <authorList>
            <person name="Nam Y.-D."/>
            <person name="Kang J."/>
            <person name="Chung W.-H."/>
            <person name="Park Y.S."/>
        </authorList>
    </citation>
    <scope>NUCLEOTIDE SEQUENCE [LARGE SCALE GENOMIC DNA]</scope>
    <source>
        <strain evidence="8">ML311-T8</strain>
    </source>
</reference>
<evidence type="ECO:0000313" key="8">
    <source>
        <dbReference type="Proteomes" id="UP000426246"/>
    </source>
</evidence>
<dbReference type="EMBL" id="CP034235">
    <property type="protein sequence ID" value="QGQ97004.1"/>
    <property type="molecule type" value="Genomic_DNA"/>
</dbReference>
<dbReference type="Pfam" id="PF23023">
    <property type="entry name" value="Anti-Pycsar_Apyc1"/>
    <property type="match status" value="1"/>
</dbReference>
<dbReference type="SUPFAM" id="SSF56281">
    <property type="entry name" value="Metallo-hydrolase/oxidoreductase"/>
    <property type="match status" value="1"/>
</dbReference>
<keyword evidence="1" id="KW-0540">Nuclease</keyword>
<evidence type="ECO:0000256" key="5">
    <source>
        <dbReference type="ARBA" id="ARBA00048505"/>
    </source>
</evidence>
<dbReference type="SMART" id="SM00849">
    <property type="entry name" value="Lactamase_B"/>
    <property type="match status" value="1"/>
</dbReference>
<proteinExistence type="predicted"/>
<evidence type="ECO:0000259" key="6">
    <source>
        <dbReference type="SMART" id="SM00849"/>
    </source>
</evidence>
<keyword evidence="8" id="KW-1185">Reference proteome</keyword>
<dbReference type="InterPro" id="IPR001279">
    <property type="entry name" value="Metallo-B-lactamas"/>
</dbReference>
<dbReference type="RefSeq" id="WP_155702101.1">
    <property type="nucleotide sequence ID" value="NZ_CP034235.1"/>
</dbReference>
<dbReference type="PANTHER" id="PTHR46018:SF2">
    <property type="entry name" value="ZINC PHOSPHODIESTERASE ELAC PROTEIN 1"/>
    <property type="match status" value="1"/>
</dbReference>
<comment type="catalytic activity">
    <reaction evidence="3">
        <text>3',5'-cyclic CMP + H2O = CMP + H(+)</text>
        <dbReference type="Rhea" id="RHEA:72675"/>
        <dbReference type="ChEBI" id="CHEBI:15377"/>
        <dbReference type="ChEBI" id="CHEBI:15378"/>
        <dbReference type="ChEBI" id="CHEBI:58003"/>
        <dbReference type="ChEBI" id="CHEBI:60377"/>
    </reaction>
    <physiologicalReaction direction="left-to-right" evidence="3">
        <dbReference type="Rhea" id="RHEA:72676"/>
    </physiologicalReaction>
</comment>
<name>A0A6B8RMK8_9BACL</name>
<dbReference type="KEGG" id="ppsc:EHS13_19980"/>
<gene>
    <name evidence="7" type="ORF">EHS13_19980</name>
</gene>
<dbReference type="AlphaFoldDB" id="A0A6B8RMK8"/>
<dbReference type="Proteomes" id="UP000426246">
    <property type="component" value="Chromosome"/>
</dbReference>
<dbReference type="PANTHER" id="PTHR46018">
    <property type="entry name" value="ZINC PHOSPHODIESTERASE ELAC PROTEIN 1"/>
    <property type="match status" value="1"/>
</dbReference>
<evidence type="ECO:0000313" key="7">
    <source>
        <dbReference type="EMBL" id="QGQ97004.1"/>
    </source>
</evidence>